<keyword evidence="3" id="KW-0804">Transcription</keyword>
<keyword evidence="2" id="KW-0805">Transcription regulation</keyword>
<keyword evidence="4" id="KW-0535">Nitrogen fixation</keyword>
<dbReference type="EMBL" id="LT966316">
    <property type="protein sequence ID" value="SOU92556.1"/>
    <property type="molecule type" value="Genomic_DNA"/>
</dbReference>
<proteinExistence type="predicted"/>
<dbReference type="OrthoDB" id="9802729at2"/>
<dbReference type="InterPro" id="IPR015867">
    <property type="entry name" value="N-reg_PII/ATP_PRibTrfase_C"/>
</dbReference>
<dbReference type="GO" id="GO:0005524">
    <property type="term" value="F:ATP binding"/>
    <property type="evidence" value="ECO:0007669"/>
    <property type="project" value="TreeGrafter"/>
</dbReference>
<dbReference type="GO" id="GO:0030234">
    <property type="term" value="F:enzyme regulator activity"/>
    <property type="evidence" value="ECO:0007669"/>
    <property type="project" value="InterPro"/>
</dbReference>
<dbReference type="PROSITE" id="PS51343">
    <property type="entry name" value="PII_GLNB_DOM"/>
    <property type="match status" value="1"/>
</dbReference>
<organism evidence="5">
    <name type="scientific">Leptospirillum ferriphilum</name>
    <dbReference type="NCBI Taxonomy" id="178606"/>
    <lineage>
        <taxon>Bacteria</taxon>
        <taxon>Pseudomonadati</taxon>
        <taxon>Nitrospirota</taxon>
        <taxon>Nitrospiria</taxon>
        <taxon>Nitrospirales</taxon>
        <taxon>Nitrospiraceae</taxon>
        <taxon>Leptospirillum</taxon>
    </lineage>
</organism>
<evidence type="ECO:0000313" key="5">
    <source>
        <dbReference type="EMBL" id="SOU92556.1"/>
    </source>
</evidence>
<dbReference type="Pfam" id="PF00543">
    <property type="entry name" value="P-II"/>
    <property type="match status" value="1"/>
</dbReference>
<dbReference type="InterPro" id="IPR011322">
    <property type="entry name" value="N-reg_PII-like_a/b"/>
</dbReference>
<dbReference type="GO" id="GO:0006808">
    <property type="term" value="P:regulation of nitrogen utilization"/>
    <property type="evidence" value="ECO:0007669"/>
    <property type="project" value="InterPro"/>
</dbReference>
<evidence type="ECO:0000256" key="2">
    <source>
        <dbReference type="ARBA" id="ARBA00023015"/>
    </source>
</evidence>
<dbReference type="RefSeq" id="WP_099590485.1">
    <property type="nucleotide sequence ID" value="NZ_OBMB01000001.1"/>
</dbReference>
<reference evidence="5" key="1">
    <citation type="submission" date="2017-12" db="EMBL/GenBank/DDBJ databases">
        <authorList>
            <consortium name="SysMetEx"/>
        </authorList>
    </citation>
    <scope>NUCLEOTIDE SEQUENCE</scope>
    <source>
        <strain evidence="5">Pb_238</strain>
    </source>
</reference>
<evidence type="ECO:0000256" key="3">
    <source>
        <dbReference type="ARBA" id="ARBA00023163"/>
    </source>
</evidence>
<dbReference type="AlphaFoldDB" id="A0A2I2MH48"/>
<gene>
    <name evidence="5" type="ORF">LFTS_01183</name>
</gene>
<dbReference type="PANTHER" id="PTHR30115:SF13">
    <property type="entry name" value="PII-LIKE PROTEIN GLNBI"/>
    <property type="match status" value="1"/>
</dbReference>
<evidence type="ECO:0000256" key="1">
    <source>
        <dbReference type="ARBA" id="ARBA00002440"/>
    </source>
</evidence>
<protein>
    <submittedName>
        <fullName evidence="5">Nitrogen regulatory protein P-II family protein</fullName>
    </submittedName>
</protein>
<dbReference type="Gene3D" id="3.30.70.120">
    <property type="match status" value="1"/>
</dbReference>
<dbReference type="SUPFAM" id="SSF54913">
    <property type="entry name" value="GlnB-like"/>
    <property type="match status" value="1"/>
</dbReference>
<sequence>MKMVRAIVRPEKENDVVLALEAKGFPAMTKVNVFGRGKQKGIQAGPIRYDELPKVMLMIVVEDGEVPVIVDVVRQAAYVGYEGDGKVFVSPVTESYTIRTGEKTVSPV</sequence>
<evidence type="ECO:0000256" key="4">
    <source>
        <dbReference type="ARBA" id="ARBA00023231"/>
    </source>
</evidence>
<dbReference type="PRINTS" id="PR00340">
    <property type="entry name" value="PIIGLNB"/>
</dbReference>
<dbReference type="PANTHER" id="PTHR30115">
    <property type="entry name" value="NITROGEN REGULATORY PROTEIN P-II"/>
    <property type="match status" value="1"/>
</dbReference>
<dbReference type="InterPro" id="IPR002187">
    <property type="entry name" value="N-reg_PII"/>
</dbReference>
<dbReference type="GO" id="GO:0005829">
    <property type="term" value="C:cytosol"/>
    <property type="evidence" value="ECO:0007669"/>
    <property type="project" value="TreeGrafter"/>
</dbReference>
<dbReference type="SMART" id="SM00938">
    <property type="entry name" value="P-II"/>
    <property type="match status" value="1"/>
</dbReference>
<accession>A0A2I2MH48</accession>
<name>A0A2I2MH48_9BACT</name>
<comment type="function">
    <text evidence="1">Could be involved in the regulation of nitrogen fixation.</text>
</comment>